<proteinExistence type="predicted"/>
<name>A0A2M6P0Y5_9BACT</name>
<keyword evidence="2" id="KW-0808">Transferase</keyword>
<protein>
    <submittedName>
        <fullName evidence="2">Phospho-N-acetylmuramoyl-pentapeptide-transferase</fullName>
    </submittedName>
</protein>
<dbReference type="Proteomes" id="UP000228528">
    <property type="component" value="Unassembled WGS sequence"/>
</dbReference>
<dbReference type="GO" id="GO:0016740">
    <property type="term" value="F:transferase activity"/>
    <property type="evidence" value="ECO:0007669"/>
    <property type="project" value="UniProtKB-KW"/>
</dbReference>
<sequence>RMAPIHHHFELRGWSEEKTVMRFWVAHGAIVFLAIWISLF</sequence>
<comment type="caution">
    <text evidence="2">The sequence shown here is derived from an EMBL/GenBank/DDBJ whole genome shotgun (WGS) entry which is preliminary data.</text>
</comment>
<keyword evidence="1" id="KW-0812">Transmembrane</keyword>
<gene>
    <name evidence="2" type="ORF">COU30_03650</name>
</gene>
<feature type="non-terminal residue" evidence="2">
    <location>
        <position position="1"/>
    </location>
</feature>
<keyword evidence="1" id="KW-1133">Transmembrane helix</keyword>
<evidence type="ECO:0000313" key="3">
    <source>
        <dbReference type="Proteomes" id="UP000228528"/>
    </source>
</evidence>
<evidence type="ECO:0000256" key="1">
    <source>
        <dbReference type="SAM" id="Phobius"/>
    </source>
</evidence>
<evidence type="ECO:0000313" key="2">
    <source>
        <dbReference type="EMBL" id="PIR77219.1"/>
    </source>
</evidence>
<organism evidence="2 3">
    <name type="scientific">Candidatus Magasanikbacteria bacterium CG10_big_fil_rev_8_21_14_0_10_38_6</name>
    <dbReference type="NCBI Taxonomy" id="1974647"/>
    <lineage>
        <taxon>Bacteria</taxon>
        <taxon>Candidatus Magasanikiibacteriota</taxon>
    </lineage>
</organism>
<dbReference type="AlphaFoldDB" id="A0A2M6P0Y5"/>
<reference evidence="3" key="1">
    <citation type="submission" date="2017-09" db="EMBL/GenBank/DDBJ databases">
        <title>Depth-based differentiation of microbial function through sediment-hosted aquifers and enrichment of novel symbionts in the deep terrestrial subsurface.</title>
        <authorList>
            <person name="Probst A.J."/>
            <person name="Ladd B."/>
            <person name="Jarett J.K."/>
            <person name="Geller-Mcgrath D.E."/>
            <person name="Sieber C.M.K."/>
            <person name="Emerson J.B."/>
            <person name="Anantharaman K."/>
            <person name="Thomas B.C."/>
            <person name="Malmstrom R."/>
            <person name="Stieglmeier M."/>
            <person name="Klingl A."/>
            <person name="Woyke T."/>
            <person name="Ryan C.M."/>
            <person name="Banfield J.F."/>
        </authorList>
    </citation>
    <scope>NUCLEOTIDE SEQUENCE [LARGE SCALE GENOMIC DNA]</scope>
</reference>
<dbReference type="EMBL" id="PFBW01000160">
    <property type="protein sequence ID" value="PIR77219.1"/>
    <property type="molecule type" value="Genomic_DNA"/>
</dbReference>
<keyword evidence="1" id="KW-0472">Membrane</keyword>
<accession>A0A2M6P0Y5</accession>
<feature type="transmembrane region" description="Helical" evidence="1">
    <location>
        <begin position="21"/>
        <end position="39"/>
    </location>
</feature>